<evidence type="ECO:0000313" key="2">
    <source>
        <dbReference type="EMBL" id="QBQ99638.1"/>
    </source>
</evidence>
<protein>
    <submittedName>
        <fullName evidence="2">Uncharacterized protein</fullName>
    </submittedName>
</protein>
<dbReference type="EMBL" id="CP038149">
    <property type="protein sequence ID" value="QBQ99638.1"/>
    <property type="molecule type" value="Genomic_DNA"/>
</dbReference>
<reference evidence="2 3" key="1">
    <citation type="submission" date="2019-03" db="EMBL/GenBank/DDBJ databases">
        <title>Paraburkholderia sp. 7MH5, isolated from subtropical forest soil.</title>
        <authorList>
            <person name="Gao Z.-H."/>
            <person name="Qiu L.-H."/>
        </authorList>
    </citation>
    <scope>NUCLEOTIDE SEQUENCE [LARGE SCALE GENOMIC DNA]</scope>
    <source>
        <strain evidence="2 3">7MH5</strain>
    </source>
</reference>
<dbReference type="RefSeq" id="WP_134752558.1">
    <property type="nucleotide sequence ID" value="NZ_CP038149.1"/>
</dbReference>
<evidence type="ECO:0000256" key="1">
    <source>
        <dbReference type="SAM" id="MobiDB-lite"/>
    </source>
</evidence>
<feature type="region of interest" description="Disordered" evidence="1">
    <location>
        <begin position="76"/>
        <end position="100"/>
    </location>
</feature>
<gene>
    <name evidence="2" type="ORF">E1956_21015</name>
</gene>
<dbReference type="KEGG" id="ppai:E1956_21015"/>
<proteinExistence type="predicted"/>
<dbReference type="Proteomes" id="UP000295727">
    <property type="component" value="Chromosome 2"/>
</dbReference>
<accession>A0A4P7CU92</accession>
<sequence length="100" mass="11186">MSLAGKFRHPDALPIFVSPRAWGLVHEPAPGELLIATESADEGRAILCVLSLLQDRLRRRIIRPMRAFPRPAFVRGRATDKKKRASKIEARFSETTAHSA</sequence>
<keyword evidence="3" id="KW-1185">Reference proteome</keyword>
<dbReference type="AlphaFoldDB" id="A0A4P7CU92"/>
<evidence type="ECO:0000313" key="3">
    <source>
        <dbReference type="Proteomes" id="UP000295727"/>
    </source>
</evidence>
<name>A0A4P7CU92_9BURK</name>
<organism evidence="2 3">
    <name type="scientific">Paraburkholderia pallida</name>
    <dbReference type="NCBI Taxonomy" id="2547399"/>
    <lineage>
        <taxon>Bacteria</taxon>
        <taxon>Pseudomonadati</taxon>
        <taxon>Pseudomonadota</taxon>
        <taxon>Betaproteobacteria</taxon>
        <taxon>Burkholderiales</taxon>
        <taxon>Burkholderiaceae</taxon>
        <taxon>Paraburkholderia</taxon>
    </lineage>
</organism>
<dbReference type="OrthoDB" id="8994871at2"/>